<dbReference type="SUPFAM" id="SSF51556">
    <property type="entry name" value="Metallo-dependent hydrolases"/>
    <property type="match status" value="1"/>
</dbReference>
<keyword evidence="2" id="KW-0479">Metal-binding</keyword>
<sequence length="436" mass="46119">MTLFRGNVLDTPTSPFTGGSLRSQDDCGLLVRSGVIAARGPFDVLRAEHADEPVLDLREGLLLPGMVDTHVHFPQVRVIGGLGLPLLDWLDRCALPEEMRLAEADYARSVARDFVAGLVDAGTTTALVFGAHYASAVDSMFEAADQWGLRVTTGLVTSDRLLPEPLLTTAERAYSESLDLATRWHGKGRLRYAVTPRFSLSASEAVLEACAAVLSEVPGSWFTSHVNENLHEIREVAALFDGAAYVDTYDRFGLVTPRSVLAHDVHPTDAELATLAERGAAVAHCPTSNAALGSGLFPLRRHVEAGVRVALGSDVGAGTGFSLFKEGLQAYFVQQLLGPAGMPLTSAHLLWLCTGAGADALGLAQDVGDLSVGKQFDAIWLLPEPGDPLAVGLANASSPDDALSKIFALGTSSDVGGVWVGGDQIASGRWRLPLHP</sequence>
<evidence type="ECO:0000313" key="7">
    <source>
        <dbReference type="Proteomes" id="UP001501468"/>
    </source>
</evidence>
<proteinExistence type="predicted"/>
<evidence type="ECO:0000256" key="4">
    <source>
        <dbReference type="ARBA" id="ARBA00022833"/>
    </source>
</evidence>
<evidence type="ECO:0000256" key="3">
    <source>
        <dbReference type="ARBA" id="ARBA00022801"/>
    </source>
</evidence>
<name>A0ABP7CLZ5_9MICO</name>
<comment type="caution">
    <text evidence="6">The sequence shown here is derived from an EMBL/GenBank/DDBJ whole genome shotgun (WGS) entry which is preliminary data.</text>
</comment>
<dbReference type="Gene3D" id="2.30.40.10">
    <property type="entry name" value="Urease, subunit C, domain 1"/>
    <property type="match status" value="1"/>
</dbReference>
<feature type="domain" description="Amidohydrolase-related" evidence="5">
    <location>
        <begin position="62"/>
        <end position="424"/>
    </location>
</feature>
<dbReference type="InterPro" id="IPR032466">
    <property type="entry name" value="Metal_Hydrolase"/>
</dbReference>
<gene>
    <name evidence="6" type="primary">guaD</name>
    <name evidence="6" type="ORF">GCM10022399_03720</name>
</gene>
<dbReference type="PANTHER" id="PTHR11271">
    <property type="entry name" value="GUANINE DEAMINASE"/>
    <property type="match status" value="1"/>
</dbReference>
<dbReference type="EMBL" id="BAABDC010000001">
    <property type="protein sequence ID" value="GAA3691132.1"/>
    <property type="molecule type" value="Genomic_DNA"/>
</dbReference>
<dbReference type="RefSeq" id="WP_344940694.1">
    <property type="nucleotide sequence ID" value="NZ_BAABDC010000001.1"/>
</dbReference>
<reference evidence="7" key="1">
    <citation type="journal article" date="2019" name="Int. J. Syst. Evol. Microbiol.">
        <title>The Global Catalogue of Microorganisms (GCM) 10K type strain sequencing project: providing services to taxonomists for standard genome sequencing and annotation.</title>
        <authorList>
            <consortium name="The Broad Institute Genomics Platform"/>
            <consortium name="The Broad Institute Genome Sequencing Center for Infectious Disease"/>
            <person name="Wu L."/>
            <person name="Ma J."/>
        </authorList>
    </citation>
    <scope>NUCLEOTIDE SEQUENCE [LARGE SCALE GENOMIC DNA]</scope>
    <source>
        <strain evidence="7">JCM 17125</strain>
    </source>
</reference>
<dbReference type="InterPro" id="IPR006680">
    <property type="entry name" value="Amidohydro-rel"/>
</dbReference>
<accession>A0ABP7CLZ5</accession>
<dbReference type="InterPro" id="IPR011059">
    <property type="entry name" value="Metal-dep_hydrolase_composite"/>
</dbReference>
<dbReference type="Proteomes" id="UP001501468">
    <property type="component" value="Unassembled WGS sequence"/>
</dbReference>
<dbReference type="SUPFAM" id="SSF51338">
    <property type="entry name" value="Composite domain of metallo-dependent hydrolases"/>
    <property type="match status" value="1"/>
</dbReference>
<keyword evidence="7" id="KW-1185">Reference proteome</keyword>
<evidence type="ECO:0000313" key="6">
    <source>
        <dbReference type="EMBL" id="GAA3691132.1"/>
    </source>
</evidence>
<evidence type="ECO:0000256" key="2">
    <source>
        <dbReference type="ARBA" id="ARBA00022723"/>
    </source>
</evidence>
<evidence type="ECO:0000256" key="1">
    <source>
        <dbReference type="ARBA" id="ARBA00001947"/>
    </source>
</evidence>
<dbReference type="Pfam" id="PF01979">
    <property type="entry name" value="Amidohydro_1"/>
    <property type="match status" value="1"/>
</dbReference>
<dbReference type="NCBIfam" id="NF006679">
    <property type="entry name" value="PRK09228.1"/>
    <property type="match status" value="1"/>
</dbReference>
<evidence type="ECO:0000259" key="5">
    <source>
        <dbReference type="Pfam" id="PF01979"/>
    </source>
</evidence>
<dbReference type="PANTHER" id="PTHR11271:SF6">
    <property type="entry name" value="GUANINE DEAMINASE"/>
    <property type="match status" value="1"/>
</dbReference>
<comment type="cofactor">
    <cofactor evidence="1">
        <name>Zn(2+)</name>
        <dbReference type="ChEBI" id="CHEBI:29105"/>
    </cofactor>
</comment>
<keyword evidence="4" id="KW-0862">Zinc</keyword>
<dbReference type="InterPro" id="IPR051607">
    <property type="entry name" value="Metallo-dep_hydrolases"/>
</dbReference>
<dbReference type="Gene3D" id="3.20.20.140">
    <property type="entry name" value="Metal-dependent hydrolases"/>
    <property type="match status" value="1"/>
</dbReference>
<keyword evidence="3" id="KW-0378">Hydrolase</keyword>
<protein>
    <submittedName>
        <fullName evidence="6">Guanine deaminase</fullName>
    </submittedName>
</protein>
<organism evidence="6 7">
    <name type="scientific">Terrabacter ginsenosidimutans</name>
    <dbReference type="NCBI Taxonomy" id="490575"/>
    <lineage>
        <taxon>Bacteria</taxon>
        <taxon>Bacillati</taxon>
        <taxon>Actinomycetota</taxon>
        <taxon>Actinomycetes</taxon>
        <taxon>Micrococcales</taxon>
        <taxon>Intrasporangiaceae</taxon>
        <taxon>Terrabacter</taxon>
    </lineage>
</organism>